<evidence type="ECO:0000256" key="14">
    <source>
        <dbReference type="PROSITE-ProRule" id="PRU01215"/>
    </source>
</evidence>
<keyword evidence="4" id="KW-0964">Secreted</keyword>
<keyword evidence="6 13" id="KW-0479">Metal-binding</keyword>
<dbReference type="MEROPS" id="M12.A47"/>
<feature type="domain" description="CTLH" evidence="17">
    <location>
        <begin position="156"/>
        <end position="213"/>
    </location>
</feature>
<dbReference type="Pfam" id="PF17771">
    <property type="entry name" value="ADAMTS_CR_2"/>
    <property type="match status" value="1"/>
</dbReference>
<gene>
    <name evidence="19" type="ORF">M514_03340</name>
</gene>
<evidence type="ECO:0000256" key="12">
    <source>
        <dbReference type="ARBA" id="ARBA00023180"/>
    </source>
</evidence>
<dbReference type="SUPFAM" id="SSF55486">
    <property type="entry name" value="Metalloproteases ('zincins'), catalytic domain"/>
    <property type="match status" value="1"/>
</dbReference>
<dbReference type="SUPFAM" id="SSF57850">
    <property type="entry name" value="RING/U-box"/>
    <property type="match status" value="1"/>
</dbReference>
<keyword evidence="5" id="KW-0645">Protease</keyword>
<dbReference type="InterPro" id="IPR036383">
    <property type="entry name" value="TSP1_rpt_sf"/>
</dbReference>
<dbReference type="EMBL" id="KL367489">
    <property type="protein sequence ID" value="KFD70236.1"/>
    <property type="molecule type" value="Genomic_DNA"/>
</dbReference>
<dbReference type="Pfam" id="PF10607">
    <property type="entry name" value="CTLH"/>
    <property type="match status" value="1"/>
</dbReference>
<keyword evidence="15" id="KW-0812">Transmembrane</keyword>
<name>A0A085NL90_9BILA</name>
<dbReference type="Gene3D" id="2.20.100.10">
    <property type="entry name" value="Thrombospondin type-1 (TSP1) repeat"/>
    <property type="match status" value="6"/>
</dbReference>
<dbReference type="InterPro" id="IPR024079">
    <property type="entry name" value="MetalloPept_cat_dom_sf"/>
</dbReference>
<dbReference type="Gene3D" id="3.40.390.10">
    <property type="entry name" value="Collagenase (Catalytic Domain)"/>
    <property type="match status" value="1"/>
</dbReference>
<reference evidence="19" key="1">
    <citation type="journal article" date="2014" name="Nat. Genet.">
        <title>Genome and transcriptome of the porcine whipworm Trichuris suis.</title>
        <authorList>
            <person name="Jex A.R."/>
            <person name="Nejsum P."/>
            <person name="Schwarz E.M."/>
            <person name="Hu L."/>
            <person name="Young N.D."/>
            <person name="Hall R.S."/>
            <person name="Korhonen P.K."/>
            <person name="Liao S."/>
            <person name="Thamsborg S."/>
            <person name="Xia J."/>
            <person name="Xu P."/>
            <person name="Wang S."/>
            <person name="Scheerlinck J.P."/>
            <person name="Hofmann A."/>
            <person name="Sternberg P.W."/>
            <person name="Wang J."/>
            <person name="Gasser R.B."/>
        </authorList>
    </citation>
    <scope>NUCLEOTIDE SEQUENCE [LARGE SCALE GENOMIC DNA]</scope>
    <source>
        <strain evidence="19">DCEP-RM93F</strain>
    </source>
</reference>
<evidence type="ECO:0000313" key="19">
    <source>
        <dbReference type="EMBL" id="KFD70236.1"/>
    </source>
</evidence>
<evidence type="ECO:0000256" key="10">
    <source>
        <dbReference type="ARBA" id="ARBA00023049"/>
    </source>
</evidence>
<dbReference type="FunFam" id="3.30.40.10:FF:000143">
    <property type="entry name" value="Regulator of gluconeogenesis Rmd5"/>
    <property type="match status" value="1"/>
</dbReference>
<evidence type="ECO:0000256" key="9">
    <source>
        <dbReference type="ARBA" id="ARBA00022833"/>
    </source>
</evidence>
<dbReference type="PROSITE" id="PS50897">
    <property type="entry name" value="CTLH"/>
    <property type="match status" value="1"/>
</dbReference>
<dbReference type="InterPro" id="IPR000884">
    <property type="entry name" value="TSP1_rpt"/>
</dbReference>
<dbReference type="Proteomes" id="UP000030758">
    <property type="component" value="Unassembled WGS sequence"/>
</dbReference>
<dbReference type="GO" id="GO:0031012">
    <property type="term" value="C:extracellular matrix"/>
    <property type="evidence" value="ECO:0007669"/>
    <property type="project" value="TreeGrafter"/>
</dbReference>
<evidence type="ECO:0000259" key="17">
    <source>
        <dbReference type="PROSITE" id="PS50897"/>
    </source>
</evidence>
<dbReference type="InterPro" id="IPR006595">
    <property type="entry name" value="CTLH_C"/>
</dbReference>
<protein>
    <submittedName>
        <fullName evidence="19">Uncharacterized protein</fullName>
    </submittedName>
</protein>
<keyword evidence="10" id="KW-0482">Metalloprotease</keyword>
<keyword evidence="11" id="KW-1015">Disulfide bond</keyword>
<dbReference type="InterPro" id="IPR024964">
    <property type="entry name" value="CTLH/CRA"/>
</dbReference>
<dbReference type="InterPro" id="IPR044063">
    <property type="entry name" value="ZF_RING_GID"/>
</dbReference>
<keyword evidence="9 13" id="KW-0862">Zinc</keyword>
<evidence type="ECO:0000256" key="7">
    <source>
        <dbReference type="ARBA" id="ARBA00022771"/>
    </source>
</evidence>
<dbReference type="InterPro" id="IPR041645">
    <property type="entry name" value="ADAMTS_CR_2"/>
</dbReference>
<dbReference type="InterPro" id="IPR057401">
    <property type="entry name" value="Adt-1/2-like_dom"/>
</dbReference>
<dbReference type="InterPro" id="IPR001590">
    <property type="entry name" value="Peptidase_M12B"/>
</dbReference>
<evidence type="ECO:0000256" key="6">
    <source>
        <dbReference type="ARBA" id="ARBA00022723"/>
    </source>
</evidence>
<keyword evidence="15" id="KW-1133">Transmembrane helix</keyword>
<dbReference type="PROSITE" id="PS50092">
    <property type="entry name" value="TSP1"/>
    <property type="match status" value="6"/>
</dbReference>
<feature type="transmembrane region" description="Helical" evidence="15">
    <location>
        <begin position="1836"/>
        <end position="1858"/>
    </location>
</feature>
<dbReference type="InterPro" id="IPR013144">
    <property type="entry name" value="CRA_dom"/>
</dbReference>
<sequence>MEGVTIVEEHVDRLLNKYAQYIDAYCTSLDSLNRQLDTLHRELIADAEPESTLSVAAVLIFEQFLKRSREVLQQICSNHREMHASVSKVGREIEKNFVGNLEEVCMRKIVYEKDAVLRPHVNLLLAKHYLSMGLIDIADELLQHSGVQCDVNNKTRFTNMYKIVDALKNKDIMPALEWAEVNKEKLEELNSNLGFYLARLQFVQLIEKGCQSREKIMEFAKRFHRFANTNTKEMQVLMASMVFMASGLESSPYNYLLSDDMWDQAIAAFTSDWCKVYKIPSSSPLSVIIEVGIKAVTAMLNLRKVMRQGKVAEVLGMADELPVEVDMAGFPQYHSVFACPILRQPTTEANPPVRLVCGHVISRDAVNRLVSHERLKCPYCPQESHLISPSWSRLSQLMKSDDILSPARNFTFVRRLYGQLDEDQLRDLFGVRVKESIPDHVIITPEAQVDPRSRTHSIRLQGFTGRINVRLKTIAKDSVFIPDLLVVHRHQNHTPIEIGPKRTSCSHYAVKEADIHGIFSLCGQQWRGTLVANGDLYTMQPLPEGLVILEDILTKHRRPVGEPKRHVLYKRSPFITDSPSFCGVDTNYERTMMDDPTKIRKMPGAGAPQGPVTVHPEKLTMEIAIFVDNELWLKYSRKYGAAADEKLTDFMNTVIHHVQILYQDQSISPQLEFSVVRFEVFKTQPKALKGPKHGHGNALSYLNAFCKYQYYLSTRRRWDFALLFSGYDIHRPPSDRTISGIARLYGVCDPLNSCLLAEGTDFSSVYITTHEIGHGLGMLHDEPYCANNYIMSGSLGAGKVHWSKCSNRGFQTYLKKLNYYRRNCLISAQFPPGPVNATLLPGQKYSADEQCQMVHGSDYNRVKTSERSSEGICHMLWCGQNNWGRIITSHPALEGTSCAAGKYCRGGKCVPDRSRNPPKVVNGAWSSWKQLSCSSCSCPPIISSLGVLKSERTCTNPAPENGGADCSGSSHRAIVCSRNCGTRSPIAEVVSAKLYTNRICAGHRQRLNDATINGIGVQLTRFSSRACKVFCEINVTNADSINFRFFGDWMPDGSPCGDNHYCISGKCLPLDCRGNALVLNPSDCPTESESCQLEPKRPIGHIPALSNSIIDNSGDKETSSYEDKARQHNEALDKVTDLPSNDILPSWSPWSAWSDCSASCGDGIKTRGRTCWRDHCDGDAIDRDSCRLQPCVEARSIDFKDPLWSSWSEWTPCSTTCGTGARARYRKCIIGNCPGSYNEVQQCEMPACGHWISWSAWSECSATCGVGVRRRSRVCDGSRCPGDQEQTFMCHERACDSAAGEWYSWSAWSPCTATCGMGERQRSRICKGTKCNGIATMSEQCKQADCAAWAPWEQWSACSRSAGMRFRNRQCHGLGKCVGHSTDSEHCMIFVNPNGWTEWSAWSDCSRSCGVGLRRRYRTCLGTREMCPGDFKAFETCQMRDCPQTGPFQHIKPLIIGNGHPQGAVNEYSWSQWSHCIGHCGTAKRHEGRSSDKDDSLEDTDVEGWIFVKKRAFTLGQRLNERTSVDNRCTAVSGWLSVINTLRFIIAWSRTFGKSDTRNDVDVDHAVTGPQTLPNSLHGAIRTSMVTLLLGLVQLGPHNKRSPLRLVMSLLCLLIVVWVLTMPTWAHYEQSLSYLPYNKSITCNVGTEWQCLCSTVDGGGGIVCADLFANIQAVSVHFDGCSFDLAKQVHRGQPYENYIKEYMAWWIREECSMGSCTDVDQRDLVDLNAQNIVLISLECVEAKRTRLSFVALHSINRSAEGNSSFGEDHAWQLLPSNTVAMVLEARIHLLENIFSTNHIAIDLTLIKGPSGGNANDRKKNPGNLAASGTTTLHKAIYISLAFISSAVVIFWTCSCFLCPRAGRFDVCKCWSNSEEKQNSSSPLVGNSSTSDCSELMRIETECRSLNEKR</sequence>
<dbReference type="PROSITE" id="PS50215">
    <property type="entry name" value="ADAM_MEPRO"/>
    <property type="match status" value="1"/>
</dbReference>
<evidence type="ECO:0000256" key="3">
    <source>
        <dbReference type="ARBA" id="ARBA00022490"/>
    </source>
</evidence>
<dbReference type="Pfam" id="PF01421">
    <property type="entry name" value="Reprolysin"/>
    <property type="match status" value="1"/>
</dbReference>
<evidence type="ECO:0000259" key="18">
    <source>
        <dbReference type="PROSITE" id="PS51867"/>
    </source>
</evidence>
<evidence type="ECO:0000256" key="11">
    <source>
        <dbReference type="ARBA" id="ARBA00023157"/>
    </source>
</evidence>
<accession>A0A085NL90</accession>
<dbReference type="GO" id="GO:0030198">
    <property type="term" value="P:extracellular matrix organization"/>
    <property type="evidence" value="ECO:0007669"/>
    <property type="project" value="TreeGrafter"/>
</dbReference>
<dbReference type="GO" id="GO:0008270">
    <property type="term" value="F:zinc ion binding"/>
    <property type="evidence" value="ECO:0007669"/>
    <property type="project" value="UniProtKB-KW"/>
</dbReference>
<keyword evidence="3" id="KW-0963">Cytoplasm</keyword>
<dbReference type="GO" id="GO:0004222">
    <property type="term" value="F:metalloendopeptidase activity"/>
    <property type="evidence" value="ECO:0007669"/>
    <property type="project" value="InterPro"/>
</dbReference>
<feature type="binding site" evidence="13">
    <location>
        <position position="770"/>
    </location>
    <ligand>
        <name>Zn(2+)</name>
        <dbReference type="ChEBI" id="CHEBI:29105"/>
        <note>catalytic</note>
    </ligand>
</feature>
<evidence type="ECO:0000259" key="16">
    <source>
        <dbReference type="PROSITE" id="PS50215"/>
    </source>
</evidence>
<dbReference type="GO" id="GO:0061630">
    <property type="term" value="F:ubiquitin protein ligase activity"/>
    <property type="evidence" value="ECO:0007669"/>
    <property type="project" value="InterPro"/>
</dbReference>
<dbReference type="SMART" id="SM00668">
    <property type="entry name" value="CTLH"/>
    <property type="match status" value="1"/>
</dbReference>
<dbReference type="Pfam" id="PF25379">
    <property type="entry name" value="Adt-1"/>
    <property type="match status" value="1"/>
</dbReference>
<evidence type="ECO:0000256" key="5">
    <source>
        <dbReference type="ARBA" id="ARBA00022670"/>
    </source>
</evidence>
<dbReference type="PANTHER" id="PTHR13723">
    <property type="entry name" value="ADAMTS A DISINTEGRIN AND METALLOPROTEASE WITH THROMBOSPONDIN MOTIFS PROTEASE"/>
    <property type="match status" value="1"/>
</dbReference>
<feature type="domain" description="RING-Gid-type" evidence="18">
    <location>
        <begin position="339"/>
        <end position="380"/>
    </location>
</feature>
<dbReference type="GO" id="GO:0006508">
    <property type="term" value="P:proteolysis"/>
    <property type="evidence" value="ECO:0007669"/>
    <property type="project" value="UniProtKB-KW"/>
</dbReference>
<evidence type="ECO:0000256" key="15">
    <source>
        <dbReference type="SAM" id="Phobius"/>
    </source>
</evidence>
<feature type="zinc finger region" description="RING-Gid-type" evidence="14">
    <location>
        <begin position="339"/>
        <end position="380"/>
    </location>
</feature>
<feature type="binding site" evidence="13">
    <location>
        <position position="780"/>
    </location>
    <ligand>
        <name>Zn(2+)</name>
        <dbReference type="ChEBI" id="CHEBI:29105"/>
        <note>catalytic</note>
    </ligand>
</feature>
<proteinExistence type="predicted"/>
<comment type="caution">
    <text evidence="13">Lacks conserved residue(s) required for the propagation of feature annotation.</text>
</comment>
<feature type="binding site" evidence="13">
    <location>
        <position position="774"/>
    </location>
    <ligand>
        <name>Zn(2+)</name>
        <dbReference type="ChEBI" id="CHEBI:29105"/>
        <note>catalytic</note>
    </ligand>
</feature>
<dbReference type="Gene3D" id="3.40.1620.60">
    <property type="match status" value="1"/>
</dbReference>
<keyword evidence="7 14" id="KW-0863">Zinc-finger</keyword>
<keyword evidence="12" id="KW-0325">Glycoprotein</keyword>
<feature type="domain" description="Peptidase M12B" evidence="16">
    <location>
        <begin position="619"/>
        <end position="816"/>
    </location>
</feature>
<evidence type="ECO:0000256" key="8">
    <source>
        <dbReference type="ARBA" id="ARBA00022801"/>
    </source>
</evidence>
<comment type="subcellular location">
    <subcellularLocation>
        <location evidence="1">Cytoplasm</location>
    </subcellularLocation>
    <subcellularLocation>
        <location evidence="2">Secreted</location>
    </subcellularLocation>
</comment>
<evidence type="ECO:0000256" key="4">
    <source>
        <dbReference type="ARBA" id="ARBA00022525"/>
    </source>
</evidence>
<dbReference type="SUPFAM" id="SSF82895">
    <property type="entry name" value="TSP-1 type 1 repeat"/>
    <property type="match status" value="5"/>
</dbReference>
<dbReference type="SMART" id="SM00209">
    <property type="entry name" value="TSP1"/>
    <property type="match status" value="6"/>
</dbReference>
<keyword evidence="8" id="KW-0378">Hydrolase</keyword>
<keyword evidence="15" id="KW-0472">Membrane</keyword>
<dbReference type="GO" id="GO:0005576">
    <property type="term" value="C:extracellular region"/>
    <property type="evidence" value="ECO:0007669"/>
    <property type="project" value="UniProtKB-SubCell"/>
</dbReference>
<dbReference type="PROSITE" id="PS51867">
    <property type="entry name" value="ZF_RING_GID"/>
    <property type="match status" value="1"/>
</dbReference>
<feature type="active site" evidence="13">
    <location>
        <position position="771"/>
    </location>
</feature>
<organism evidence="19">
    <name type="scientific">Trichuris suis</name>
    <name type="common">pig whipworm</name>
    <dbReference type="NCBI Taxonomy" id="68888"/>
    <lineage>
        <taxon>Eukaryota</taxon>
        <taxon>Metazoa</taxon>
        <taxon>Ecdysozoa</taxon>
        <taxon>Nematoda</taxon>
        <taxon>Enoplea</taxon>
        <taxon>Dorylaimia</taxon>
        <taxon>Trichinellida</taxon>
        <taxon>Trichuridae</taxon>
        <taxon>Trichuris</taxon>
    </lineage>
</organism>
<dbReference type="SMART" id="SM00757">
    <property type="entry name" value="CRA"/>
    <property type="match status" value="1"/>
</dbReference>
<evidence type="ECO:0000256" key="1">
    <source>
        <dbReference type="ARBA" id="ARBA00004496"/>
    </source>
</evidence>
<dbReference type="PANTHER" id="PTHR13723:SF291">
    <property type="entry name" value="PEPTIDASE M12B DOMAIN-CONTAINING PROTEIN"/>
    <property type="match status" value="1"/>
</dbReference>
<evidence type="ECO:0000256" key="2">
    <source>
        <dbReference type="ARBA" id="ARBA00004613"/>
    </source>
</evidence>
<evidence type="ECO:0000256" key="13">
    <source>
        <dbReference type="PROSITE-ProRule" id="PRU00276"/>
    </source>
</evidence>
<dbReference type="Pfam" id="PF00090">
    <property type="entry name" value="TSP_1"/>
    <property type="match status" value="6"/>
</dbReference>
<dbReference type="GO" id="GO:0005737">
    <property type="term" value="C:cytoplasm"/>
    <property type="evidence" value="ECO:0007669"/>
    <property type="project" value="UniProtKB-SubCell"/>
</dbReference>
<dbReference type="InterPro" id="IPR050439">
    <property type="entry name" value="ADAMTS_ADAMTS-like"/>
</dbReference>